<dbReference type="EMBL" id="CAJOBA010004118">
    <property type="protein sequence ID" value="CAF3703455.1"/>
    <property type="molecule type" value="Genomic_DNA"/>
</dbReference>
<dbReference type="Proteomes" id="UP000682733">
    <property type="component" value="Unassembled WGS sequence"/>
</dbReference>
<dbReference type="EMBL" id="CAJNOK010004116">
    <property type="protein sequence ID" value="CAF0926423.1"/>
    <property type="molecule type" value="Genomic_DNA"/>
</dbReference>
<proteinExistence type="predicted"/>
<dbReference type="Proteomes" id="UP000677228">
    <property type="component" value="Unassembled WGS sequence"/>
</dbReference>
<accession>A0A814R199</accession>
<dbReference type="EMBL" id="CAJOBC010006225">
    <property type="protein sequence ID" value="CAF3891435.1"/>
    <property type="molecule type" value="Genomic_DNA"/>
</dbReference>
<dbReference type="AlphaFoldDB" id="A0A814R199"/>
<evidence type="ECO:0000313" key="5">
    <source>
        <dbReference type="EMBL" id="CAF3891435.1"/>
    </source>
</evidence>
<sequence>MVRLGLGCEIFYSKTHPGIKSLLNTEGTLDINEQSPSSSSSSPRSKLTEDELEQIFIINEYIKKYRSKPPIDSSISENRFKEP</sequence>
<evidence type="ECO:0000256" key="1">
    <source>
        <dbReference type="SAM" id="MobiDB-lite"/>
    </source>
</evidence>
<organism evidence="3 6">
    <name type="scientific">Didymodactylos carnosus</name>
    <dbReference type="NCBI Taxonomy" id="1234261"/>
    <lineage>
        <taxon>Eukaryota</taxon>
        <taxon>Metazoa</taxon>
        <taxon>Spiralia</taxon>
        <taxon>Gnathifera</taxon>
        <taxon>Rotifera</taxon>
        <taxon>Eurotatoria</taxon>
        <taxon>Bdelloidea</taxon>
        <taxon>Philodinida</taxon>
        <taxon>Philodinidae</taxon>
        <taxon>Didymodactylos</taxon>
    </lineage>
</organism>
<evidence type="ECO:0000313" key="4">
    <source>
        <dbReference type="EMBL" id="CAF3703455.1"/>
    </source>
</evidence>
<comment type="caution">
    <text evidence="3">The sequence shown here is derived from an EMBL/GenBank/DDBJ whole genome shotgun (WGS) entry which is preliminary data.</text>
</comment>
<gene>
    <name evidence="3" type="ORF">GPM918_LOCUS20030</name>
    <name evidence="2" type="ORF">OVA965_LOCUS10907</name>
    <name evidence="5" type="ORF">SRO942_LOCUS20029</name>
    <name evidence="4" type="ORF">TMI583_LOCUS10903</name>
</gene>
<dbReference type="Proteomes" id="UP000663829">
    <property type="component" value="Unassembled WGS sequence"/>
</dbReference>
<evidence type="ECO:0000313" key="2">
    <source>
        <dbReference type="EMBL" id="CAF0926423.1"/>
    </source>
</evidence>
<protein>
    <submittedName>
        <fullName evidence="3">Uncharacterized protein</fullName>
    </submittedName>
</protein>
<evidence type="ECO:0000313" key="3">
    <source>
        <dbReference type="EMBL" id="CAF1127856.1"/>
    </source>
</evidence>
<keyword evidence="6" id="KW-1185">Reference proteome</keyword>
<name>A0A814R199_9BILA</name>
<evidence type="ECO:0000313" key="6">
    <source>
        <dbReference type="Proteomes" id="UP000663829"/>
    </source>
</evidence>
<feature type="compositionally biased region" description="Low complexity" evidence="1">
    <location>
        <begin position="35"/>
        <end position="45"/>
    </location>
</feature>
<dbReference type="EMBL" id="CAJNOQ010006224">
    <property type="protein sequence ID" value="CAF1127856.1"/>
    <property type="molecule type" value="Genomic_DNA"/>
</dbReference>
<feature type="region of interest" description="Disordered" evidence="1">
    <location>
        <begin position="28"/>
        <end position="48"/>
    </location>
</feature>
<dbReference type="Proteomes" id="UP000681722">
    <property type="component" value="Unassembled WGS sequence"/>
</dbReference>
<reference evidence="3" key="1">
    <citation type="submission" date="2021-02" db="EMBL/GenBank/DDBJ databases">
        <authorList>
            <person name="Nowell W R."/>
        </authorList>
    </citation>
    <scope>NUCLEOTIDE SEQUENCE</scope>
</reference>